<organism evidence="1 2">
    <name type="scientific">Nonomuraea thailandensis</name>
    <dbReference type="NCBI Taxonomy" id="1188745"/>
    <lineage>
        <taxon>Bacteria</taxon>
        <taxon>Bacillati</taxon>
        <taxon>Actinomycetota</taxon>
        <taxon>Actinomycetes</taxon>
        <taxon>Streptosporangiales</taxon>
        <taxon>Streptosporangiaceae</taxon>
        <taxon>Nonomuraea</taxon>
    </lineage>
</organism>
<proteinExistence type="predicted"/>
<sequence>MSRLLDVPAGCPETLSADSIEAMEQQLAEATTLMQRLRCH</sequence>
<dbReference type="RefSeq" id="WP_276083232.1">
    <property type="nucleotide sequence ID" value="NZ_BAABKA010000023.1"/>
</dbReference>
<dbReference type="EMBL" id="JAMZEB010000002">
    <property type="protein sequence ID" value="MCP2363091.1"/>
    <property type="molecule type" value="Genomic_DNA"/>
</dbReference>
<evidence type="ECO:0000313" key="2">
    <source>
        <dbReference type="Proteomes" id="UP001139648"/>
    </source>
</evidence>
<evidence type="ECO:0000313" key="1">
    <source>
        <dbReference type="EMBL" id="MCP2363091.1"/>
    </source>
</evidence>
<keyword evidence="2" id="KW-1185">Reference proteome</keyword>
<dbReference type="AlphaFoldDB" id="A0A9X2GWK8"/>
<accession>A0A9X2GWK8</accession>
<comment type="caution">
    <text evidence="1">The sequence shown here is derived from an EMBL/GenBank/DDBJ whole genome shotgun (WGS) entry which is preliminary data.</text>
</comment>
<reference evidence="1" key="1">
    <citation type="submission" date="2022-06" db="EMBL/GenBank/DDBJ databases">
        <title>Sequencing the genomes of 1000 actinobacteria strains.</title>
        <authorList>
            <person name="Klenk H.-P."/>
        </authorList>
    </citation>
    <scope>NUCLEOTIDE SEQUENCE</scope>
    <source>
        <strain evidence="1">DSM 46694</strain>
    </source>
</reference>
<gene>
    <name evidence="1" type="ORF">HD597_010111</name>
</gene>
<protein>
    <submittedName>
        <fullName evidence="1">Uncharacterized protein</fullName>
    </submittedName>
</protein>
<dbReference type="Proteomes" id="UP001139648">
    <property type="component" value="Unassembled WGS sequence"/>
</dbReference>
<name>A0A9X2GWK8_9ACTN</name>